<sequence>MLFNRDTDPSPEDMATESPRCSLPELYAFLENFNKESKKSNLLKIYSISPSEAQKILGQNQNAMPVPSGPNVREDPRPAFMGKAVRKGQGSPEAMTEFLRCSILTCSLAPVDRLAKSQRRLTQYGIPPPSYTFPSEILTDASNSLDPTKKIQNTKLAIPHVKPEKIVFEDTVPEYLLVDPGNLNG</sequence>
<dbReference type="GeneID" id="109372374"/>
<dbReference type="Proteomes" id="UP000694851">
    <property type="component" value="Unplaced"/>
</dbReference>
<dbReference type="InterPro" id="IPR040022">
    <property type="entry name" value="C9orf153-like"/>
</dbReference>
<proteinExistence type="predicted"/>
<name>A0A8B7PX21_HIPAR</name>
<evidence type="ECO:0000313" key="1">
    <source>
        <dbReference type="Proteomes" id="UP000694851"/>
    </source>
</evidence>
<dbReference type="CTD" id="123521604"/>
<dbReference type="RefSeq" id="XP_019481040.1">
    <property type="nucleotide sequence ID" value="XM_019625495.1"/>
</dbReference>
<evidence type="ECO:0000313" key="2">
    <source>
        <dbReference type="RefSeq" id="XP_019481040.1"/>
    </source>
</evidence>
<dbReference type="PANTHER" id="PTHR37353">
    <property type="entry name" value="RIKEN CDNA 4921517D22 GENE"/>
    <property type="match status" value="1"/>
</dbReference>
<keyword evidence="1" id="KW-1185">Reference proteome</keyword>
<accession>A0A8B7PX21</accession>
<gene>
    <name evidence="2" type="primary">CUNH9orf153</name>
</gene>
<dbReference type="OrthoDB" id="9945674at2759"/>
<dbReference type="KEGG" id="hai:109372374"/>
<reference evidence="2" key="1">
    <citation type="submission" date="2025-08" db="UniProtKB">
        <authorList>
            <consortium name="RefSeq"/>
        </authorList>
    </citation>
    <scope>IDENTIFICATION</scope>
    <source>
        <tissue evidence="2">Muscle</tissue>
    </source>
</reference>
<dbReference type="PANTHER" id="PTHR37353:SF1">
    <property type="entry name" value="RIKEN CDNA 4921517D22 GENE"/>
    <property type="match status" value="1"/>
</dbReference>
<organism evidence="1 2">
    <name type="scientific">Hipposideros armiger</name>
    <name type="common">Great Himalayan leaf-nosed bat</name>
    <dbReference type="NCBI Taxonomy" id="186990"/>
    <lineage>
        <taxon>Eukaryota</taxon>
        <taxon>Metazoa</taxon>
        <taxon>Chordata</taxon>
        <taxon>Craniata</taxon>
        <taxon>Vertebrata</taxon>
        <taxon>Euteleostomi</taxon>
        <taxon>Mammalia</taxon>
        <taxon>Eutheria</taxon>
        <taxon>Laurasiatheria</taxon>
        <taxon>Chiroptera</taxon>
        <taxon>Yinpterochiroptera</taxon>
        <taxon>Rhinolophoidea</taxon>
        <taxon>Hipposideridae</taxon>
        <taxon>Hipposideros</taxon>
    </lineage>
</organism>
<protein>
    <submittedName>
        <fullName evidence="2">Uncharacterized protein C9orf153 homolog</fullName>
    </submittedName>
</protein>
<dbReference type="AlphaFoldDB" id="A0A8B7PX21"/>
<dbReference type="Pfam" id="PF17673">
    <property type="entry name" value="DUF5532"/>
    <property type="match status" value="1"/>
</dbReference>